<dbReference type="EMBL" id="SMOL01000215">
    <property type="protein sequence ID" value="KAB2623479.1"/>
    <property type="molecule type" value="Genomic_DNA"/>
</dbReference>
<sequence>MLSTLTDPQNTYKVFLRENSIVRCQEREALRWRQSRRKKGVGARTCSSRSLTRSPTSRPSLVFLKIFDLASETWYRTKNFTGTTNLRLPEEYKGFGEVVAGLSNNISKVRRVGTVRRRRRLRI</sequence>
<proteinExistence type="predicted"/>
<evidence type="ECO:0000313" key="2">
    <source>
        <dbReference type="Proteomes" id="UP000327157"/>
    </source>
</evidence>
<evidence type="ECO:0000313" key="1">
    <source>
        <dbReference type="EMBL" id="KAB2623479.1"/>
    </source>
</evidence>
<reference evidence="1 2" key="1">
    <citation type="submission" date="2019-09" db="EMBL/GenBank/DDBJ databases">
        <authorList>
            <person name="Ou C."/>
        </authorList>
    </citation>
    <scope>NUCLEOTIDE SEQUENCE [LARGE SCALE GENOMIC DNA]</scope>
    <source>
        <strain evidence="1">S2</strain>
        <tissue evidence="1">Leaf</tissue>
    </source>
</reference>
<keyword evidence="2" id="KW-1185">Reference proteome</keyword>
<dbReference type="AlphaFoldDB" id="A0A5N5H695"/>
<organism evidence="1 2">
    <name type="scientific">Pyrus ussuriensis x Pyrus communis</name>
    <dbReference type="NCBI Taxonomy" id="2448454"/>
    <lineage>
        <taxon>Eukaryota</taxon>
        <taxon>Viridiplantae</taxon>
        <taxon>Streptophyta</taxon>
        <taxon>Embryophyta</taxon>
        <taxon>Tracheophyta</taxon>
        <taxon>Spermatophyta</taxon>
        <taxon>Magnoliopsida</taxon>
        <taxon>eudicotyledons</taxon>
        <taxon>Gunneridae</taxon>
        <taxon>Pentapetalae</taxon>
        <taxon>rosids</taxon>
        <taxon>fabids</taxon>
        <taxon>Rosales</taxon>
        <taxon>Rosaceae</taxon>
        <taxon>Amygdaloideae</taxon>
        <taxon>Maleae</taxon>
        <taxon>Pyrus</taxon>
    </lineage>
</organism>
<dbReference type="Proteomes" id="UP000327157">
    <property type="component" value="Unassembled WGS sequence"/>
</dbReference>
<gene>
    <name evidence="1" type="ORF">D8674_038343</name>
</gene>
<protein>
    <submittedName>
        <fullName evidence="1">Sacsin</fullName>
    </submittedName>
</protein>
<accession>A0A5N5H695</accession>
<reference evidence="1 2" key="2">
    <citation type="submission" date="2019-11" db="EMBL/GenBank/DDBJ databases">
        <title>A de novo genome assembly of a pear dwarfing rootstock.</title>
        <authorList>
            <person name="Wang F."/>
            <person name="Wang J."/>
            <person name="Li S."/>
            <person name="Zhang Y."/>
            <person name="Fang M."/>
            <person name="Ma L."/>
            <person name="Zhao Y."/>
            <person name="Jiang S."/>
        </authorList>
    </citation>
    <scope>NUCLEOTIDE SEQUENCE [LARGE SCALE GENOMIC DNA]</scope>
    <source>
        <strain evidence="1">S2</strain>
        <tissue evidence="1">Leaf</tissue>
    </source>
</reference>
<comment type="caution">
    <text evidence="1">The sequence shown here is derived from an EMBL/GenBank/DDBJ whole genome shotgun (WGS) entry which is preliminary data.</text>
</comment>
<name>A0A5N5H695_9ROSA</name>